<dbReference type="Proteomes" id="UP000310639">
    <property type="component" value="Chromosome"/>
</dbReference>
<dbReference type="EMBL" id="CP040004">
    <property type="protein sequence ID" value="QCT42543.1"/>
    <property type="molecule type" value="Genomic_DNA"/>
</dbReference>
<dbReference type="AlphaFoldDB" id="A0A4P9A3Y5"/>
<dbReference type="KEGG" id="nft:FBF37_03740"/>
<protein>
    <submittedName>
        <fullName evidence="1">DUF3800 domain-containing protein</fullName>
    </submittedName>
</protein>
<dbReference type="InterPro" id="IPR024524">
    <property type="entry name" value="DUF3800"/>
</dbReference>
<dbReference type="Pfam" id="PF12686">
    <property type="entry name" value="DUF3800"/>
    <property type="match status" value="1"/>
</dbReference>
<dbReference type="RefSeq" id="WP_138079608.1">
    <property type="nucleotide sequence ID" value="NZ_CP040004.1"/>
</dbReference>
<reference evidence="1 2" key="1">
    <citation type="submission" date="2019-04" db="EMBL/GenBank/DDBJ databases">
        <title>Saccharibacteria TM7 genomes.</title>
        <authorList>
            <person name="Bor B."/>
            <person name="He X."/>
            <person name="Chen T."/>
            <person name="Dewhirst F.E."/>
        </authorList>
    </citation>
    <scope>NUCLEOTIDE SEQUENCE [LARGE SCALE GENOMIC DNA]</scope>
    <source>
        <strain evidence="1 2">BB001</strain>
    </source>
</reference>
<proteinExistence type="predicted"/>
<keyword evidence="2" id="KW-1185">Reference proteome</keyword>
<name>A0A4P9A3Y5_9BACT</name>
<organism evidence="1 2">
    <name type="scientific">Candidatus Nanosynbacter featherlites</name>
    <dbReference type="NCBI Taxonomy" id="2572088"/>
    <lineage>
        <taxon>Bacteria</taxon>
        <taxon>Candidatus Saccharimonadota</taxon>
        <taxon>Candidatus Saccharimonadia</taxon>
        <taxon>Candidatus Nanosynbacterales</taxon>
        <taxon>Candidatus Nanosynbacteraceae</taxon>
        <taxon>Candidatus Nanosynbacter</taxon>
    </lineage>
</organism>
<dbReference type="OrthoDB" id="9799211at2"/>
<accession>A0A4P9A3Y5</accession>
<gene>
    <name evidence="1" type="ORF">FBF37_03740</name>
</gene>
<evidence type="ECO:0000313" key="1">
    <source>
        <dbReference type="EMBL" id="QCT42543.1"/>
    </source>
</evidence>
<evidence type="ECO:0000313" key="2">
    <source>
        <dbReference type="Proteomes" id="UP000310639"/>
    </source>
</evidence>
<sequence>MENIETLLSATNVYIDESGHTDDPSSNTMVLGALWISVPQLSLFTDAIRTVKKKHNIASHREIKWTKVSPAKLDYYKELVDVFFAVEQVNYRAVVIDKSIIDYETYNKTRDDFYYSMTYILVRTIAEKRYGDMRLFLDYKDAWSGIRTTKLAGYLNNTSSLNSKSLSAQPVRSHEVVGLQLSDILTGAVMYANKPQEEQKSDAKKELIAHIEQRSGQKLTCGTPYSSEKINILKWKPKR</sequence>